<evidence type="ECO:0000256" key="3">
    <source>
        <dbReference type="ARBA" id="ARBA00023015"/>
    </source>
</evidence>
<dbReference type="InterPro" id="IPR001789">
    <property type="entry name" value="Sig_transdc_resp-reg_receiver"/>
</dbReference>
<dbReference type="GO" id="GO:0000156">
    <property type="term" value="F:phosphorelay response regulator activity"/>
    <property type="evidence" value="ECO:0007669"/>
    <property type="project" value="TreeGrafter"/>
</dbReference>
<evidence type="ECO:0000256" key="1">
    <source>
        <dbReference type="ARBA" id="ARBA00022553"/>
    </source>
</evidence>
<dbReference type="PANTHER" id="PTHR48111:SF1">
    <property type="entry name" value="TWO-COMPONENT RESPONSE REGULATOR ORR33"/>
    <property type="match status" value="1"/>
</dbReference>
<evidence type="ECO:0000256" key="2">
    <source>
        <dbReference type="ARBA" id="ARBA00023012"/>
    </source>
</evidence>
<evidence type="ECO:0000259" key="7">
    <source>
        <dbReference type="PROSITE" id="PS50110"/>
    </source>
</evidence>
<dbReference type="Pfam" id="PF00072">
    <property type="entry name" value="Response_reg"/>
    <property type="match status" value="1"/>
</dbReference>
<feature type="domain" description="Response regulatory" evidence="7">
    <location>
        <begin position="153"/>
        <end position="269"/>
    </location>
</feature>
<dbReference type="GO" id="GO:0000976">
    <property type="term" value="F:transcription cis-regulatory region binding"/>
    <property type="evidence" value="ECO:0007669"/>
    <property type="project" value="TreeGrafter"/>
</dbReference>
<sequence>MNKLPEAAKLNELMYQAVVERYWAGDEASVQDCGIVLVRCLENFEDTIRELIRGLEAELHTTIETVAEPGKRQAAFLLFGSGMGLTHYAALHVKGALARLGAEDCAMMLAGMGKQAERNPRYFETMTDMFEQLPESMEIVLFRERYQPSGTQSVLLVDGDEETRRYVRLRLSLKGYRVLDAEDGNEGLELFRREKPDVIVTDLNLTGMDGYHMLTRILNEDAEALARTVVFTDNRVEETMRKCYELGVADYVTKPFSPAELEQRIERLL</sequence>
<evidence type="ECO:0000313" key="8">
    <source>
        <dbReference type="EMBL" id="MBB6634854.1"/>
    </source>
</evidence>
<dbReference type="CDD" id="cd00156">
    <property type="entry name" value="REC"/>
    <property type="match status" value="1"/>
</dbReference>
<dbReference type="Gene3D" id="3.40.50.2300">
    <property type="match status" value="1"/>
</dbReference>
<dbReference type="PANTHER" id="PTHR48111">
    <property type="entry name" value="REGULATOR OF RPOS"/>
    <property type="match status" value="1"/>
</dbReference>
<evidence type="ECO:0000313" key="9">
    <source>
        <dbReference type="Proteomes" id="UP000535838"/>
    </source>
</evidence>
<dbReference type="EMBL" id="JACJVQ010000008">
    <property type="protein sequence ID" value="MBB6634854.1"/>
    <property type="molecule type" value="Genomic_DNA"/>
</dbReference>
<comment type="caution">
    <text evidence="8">The sequence shown here is derived from an EMBL/GenBank/DDBJ whole genome shotgun (WGS) entry which is preliminary data.</text>
</comment>
<dbReference type="PROSITE" id="PS50110">
    <property type="entry name" value="RESPONSE_REGULATORY"/>
    <property type="match status" value="1"/>
</dbReference>
<dbReference type="Proteomes" id="UP000535838">
    <property type="component" value="Unassembled WGS sequence"/>
</dbReference>
<organism evidence="8 9">
    <name type="scientific">Cohnella thailandensis</name>
    <dbReference type="NCBI Taxonomy" id="557557"/>
    <lineage>
        <taxon>Bacteria</taxon>
        <taxon>Bacillati</taxon>
        <taxon>Bacillota</taxon>
        <taxon>Bacilli</taxon>
        <taxon>Bacillales</taxon>
        <taxon>Paenibacillaceae</taxon>
        <taxon>Cohnella</taxon>
    </lineage>
</organism>
<dbReference type="GO" id="GO:0032993">
    <property type="term" value="C:protein-DNA complex"/>
    <property type="evidence" value="ECO:0007669"/>
    <property type="project" value="TreeGrafter"/>
</dbReference>
<evidence type="ECO:0000256" key="6">
    <source>
        <dbReference type="PROSITE-ProRule" id="PRU00169"/>
    </source>
</evidence>
<evidence type="ECO:0000256" key="4">
    <source>
        <dbReference type="ARBA" id="ARBA00023125"/>
    </source>
</evidence>
<dbReference type="InterPro" id="IPR039420">
    <property type="entry name" value="WalR-like"/>
</dbReference>
<dbReference type="SUPFAM" id="SSF52172">
    <property type="entry name" value="CheY-like"/>
    <property type="match status" value="1"/>
</dbReference>
<name>A0A841SSE1_9BACL</name>
<reference evidence="8 9" key="1">
    <citation type="submission" date="2020-08" db="EMBL/GenBank/DDBJ databases">
        <title>Cohnella phylogeny.</title>
        <authorList>
            <person name="Dunlap C."/>
        </authorList>
    </citation>
    <scope>NUCLEOTIDE SEQUENCE [LARGE SCALE GENOMIC DNA]</scope>
    <source>
        <strain evidence="8 9">DSM 25241</strain>
    </source>
</reference>
<keyword evidence="5" id="KW-0804">Transcription</keyword>
<keyword evidence="2" id="KW-0902">Two-component regulatory system</keyword>
<feature type="modified residue" description="4-aspartylphosphate" evidence="6">
    <location>
        <position position="202"/>
    </location>
</feature>
<keyword evidence="3" id="KW-0805">Transcription regulation</keyword>
<evidence type="ECO:0000256" key="5">
    <source>
        <dbReference type="ARBA" id="ARBA00023163"/>
    </source>
</evidence>
<keyword evidence="4" id="KW-0238">DNA-binding</keyword>
<dbReference type="AlphaFoldDB" id="A0A841SSE1"/>
<keyword evidence="9" id="KW-1185">Reference proteome</keyword>
<dbReference type="SMART" id="SM00448">
    <property type="entry name" value="REC"/>
    <property type="match status" value="1"/>
</dbReference>
<protein>
    <submittedName>
        <fullName evidence="8">Response regulator</fullName>
    </submittedName>
</protein>
<dbReference type="GO" id="GO:0006355">
    <property type="term" value="P:regulation of DNA-templated transcription"/>
    <property type="evidence" value="ECO:0007669"/>
    <property type="project" value="TreeGrafter"/>
</dbReference>
<dbReference type="InterPro" id="IPR011006">
    <property type="entry name" value="CheY-like_superfamily"/>
</dbReference>
<dbReference type="GO" id="GO:0005829">
    <property type="term" value="C:cytosol"/>
    <property type="evidence" value="ECO:0007669"/>
    <property type="project" value="TreeGrafter"/>
</dbReference>
<gene>
    <name evidence="8" type="ORF">H7B67_12105</name>
</gene>
<proteinExistence type="predicted"/>
<accession>A0A841SSE1</accession>
<keyword evidence="1 6" id="KW-0597">Phosphoprotein</keyword>
<dbReference type="RefSeq" id="WP_185120086.1">
    <property type="nucleotide sequence ID" value="NZ_JACJVQ010000008.1"/>
</dbReference>